<sequence length="181" mass="21422">MKQVFFIIAVTLISACGRPWRCLPKYYKSLLFISFMNSLYYYLYKRNLLWVLNPTKGLHWKLLRALHIFYVTPTIALSFASKIPKNNAAKICYFMIWVIVSTSVEQYVMKRGLISFKHGWNAYWSGFIYINLYLFTYLFVKKPILTVILSVVSISYIIREFPIKFESRFLKGPILALLVRK</sequence>
<organism evidence="2 3">
    <name type="scientific">Halalkalibacter akibai (strain ATCC 43226 / DSM 21942 / CIP 109018 / JCM 9157 / 1139)</name>
    <name type="common">Bacillus akibai</name>
    <dbReference type="NCBI Taxonomy" id="1236973"/>
    <lineage>
        <taxon>Bacteria</taxon>
        <taxon>Bacillati</taxon>
        <taxon>Bacillota</taxon>
        <taxon>Bacilli</taxon>
        <taxon>Bacillales</taxon>
        <taxon>Bacillaceae</taxon>
        <taxon>Halalkalibacter</taxon>
    </lineage>
</organism>
<evidence type="ECO:0000313" key="2">
    <source>
        <dbReference type="EMBL" id="GAE36815.1"/>
    </source>
</evidence>
<dbReference type="Proteomes" id="UP000018896">
    <property type="component" value="Unassembled WGS sequence"/>
</dbReference>
<accession>W4QXF6</accession>
<evidence type="ECO:0000313" key="3">
    <source>
        <dbReference type="Proteomes" id="UP000018896"/>
    </source>
</evidence>
<reference evidence="2 3" key="1">
    <citation type="journal article" date="2014" name="Genome Announc.">
        <title>Draft Genome Sequences of Three Alkaliphilic Bacillus Strains, Bacillus wakoensis JCM 9140T, Bacillus akibai JCM 9157T, and Bacillus hemicellulosilyticus JCM 9152T.</title>
        <authorList>
            <person name="Yuki M."/>
            <person name="Oshima K."/>
            <person name="Suda W."/>
            <person name="Oshida Y."/>
            <person name="Kitamura K."/>
            <person name="Iida T."/>
            <person name="Hattori M."/>
            <person name="Ohkuma M."/>
        </authorList>
    </citation>
    <scope>NUCLEOTIDE SEQUENCE [LARGE SCALE GENOMIC DNA]</scope>
    <source>
        <strain evidence="2 3">JCM 9157</strain>
    </source>
</reference>
<dbReference type="OrthoDB" id="2628935at2"/>
<comment type="caution">
    <text evidence="2">The sequence shown here is derived from an EMBL/GenBank/DDBJ whole genome shotgun (WGS) entry which is preliminary data.</text>
</comment>
<keyword evidence="1" id="KW-0812">Transmembrane</keyword>
<feature type="transmembrane region" description="Helical" evidence="1">
    <location>
        <begin position="144"/>
        <end position="161"/>
    </location>
</feature>
<protein>
    <submittedName>
        <fullName evidence="2">Uncharacterized protein</fullName>
    </submittedName>
</protein>
<name>W4QXF6_HALA3</name>
<feature type="transmembrane region" description="Helical" evidence="1">
    <location>
        <begin position="65"/>
        <end position="81"/>
    </location>
</feature>
<dbReference type="eggNOG" id="ENOG50334A4">
    <property type="taxonomic scope" value="Bacteria"/>
</dbReference>
<keyword evidence="1" id="KW-1133">Transmembrane helix</keyword>
<feature type="transmembrane region" description="Helical" evidence="1">
    <location>
        <begin position="27"/>
        <end position="44"/>
    </location>
</feature>
<feature type="transmembrane region" description="Helical" evidence="1">
    <location>
        <begin position="120"/>
        <end position="138"/>
    </location>
</feature>
<evidence type="ECO:0000256" key="1">
    <source>
        <dbReference type="SAM" id="Phobius"/>
    </source>
</evidence>
<keyword evidence="3" id="KW-1185">Reference proteome</keyword>
<dbReference type="EMBL" id="BAUV01000044">
    <property type="protein sequence ID" value="GAE36815.1"/>
    <property type="molecule type" value="Genomic_DNA"/>
</dbReference>
<dbReference type="PROSITE" id="PS51257">
    <property type="entry name" value="PROKAR_LIPOPROTEIN"/>
    <property type="match status" value="1"/>
</dbReference>
<keyword evidence="1" id="KW-0472">Membrane</keyword>
<gene>
    <name evidence="2" type="ORF">JCM9157_4035</name>
</gene>
<proteinExistence type="predicted"/>
<dbReference type="RefSeq" id="WP_035667011.1">
    <property type="nucleotide sequence ID" value="NZ_BAUV01000044.1"/>
</dbReference>
<dbReference type="AlphaFoldDB" id="W4QXF6"/>